<protein>
    <recommendedName>
        <fullName evidence="4">SnoaL-like domain-containing protein</fullName>
    </recommendedName>
</protein>
<accession>A0ABV7PHL7</accession>
<dbReference type="RefSeq" id="WP_312549784.1">
    <property type="nucleotide sequence ID" value="NZ_JBHRVV010000001.1"/>
</dbReference>
<sequence>MMRVASYAAVLAASLAVSMPQSTFAQDSVSNREQIEGVIDRFGKAIVDKDVAGFMGLFLHEDIAWNVVYTDGSVDRYNRALKDPKMPRATKVQRASPRAFIESIARSRQVKSETFSNVRIDTDGEVAQVWFDYAFMSGDYKNAWGKEGWQLVRTEAGWKIAAVTWSAEENPVPR</sequence>
<reference evidence="3" key="1">
    <citation type="journal article" date="2019" name="Int. J. Syst. Evol. Microbiol.">
        <title>The Global Catalogue of Microorganisms (GCM) 10K type strain sequencing project: providing services to taxonomists for standard genome sequencing and annotation.</title>
        <authorList>
            <consortium name="The Broad Institute Genomics Platform"/>
            <consortium name="The Broad Institute Genome Sequencing Center for Infectious Disease"/>
            <person name="Wu L."/>
            <person name="Ma J."/>
        </authorList>
    </citation>
    <scope>NUCLEOTIDE SEQUENCE [LARGE SCALE GENOMIC DNA]</scope>
    <source>
        <strain evidence="3">CCM 7480</strain>
    </source>
</reference>
<comment type="caution">
    <text evidence="2">The sequence shown here is derived from an EMBL/GenBank/DDBJ whole genome shotgun (WGS) entry which is preliminary data.</text>
</comment>
<gene>
    <name evidence="2" type="ORF">ACFOPH_04035</name>
</gene>
<proteinExistence type="predicted"/>
<evidence type="ECO:0000256" key="1">
    <source>
        <dbReference type="SAM" id="SignalP"/>
    </source>
</evidence>
<dbReference type="Gene3D" id="3.10.450.50">
    <property type="match status" value="1"/>
</dbReference>
<feature type="signal peptide" evidence="1">
    <location>
        <begin position="1"/>
        <end position="25"/>
    </location>
</feature>
<evidence type="ECO:0008006" key="4">
    <source>
        <dbReference type="Google" id="ProtNLM"/>
    </source>
</evidence>
<dbReference type="Proteomes" id="UP001595665">
    <property type="component" value="Unassembled WGS sequence"/>
</dbReference>
<keyword evidence="3" id="KW-1185">Reference proteome</keyword>
<keyword evidence="1" id="KW-0732">Signal</keyword>
<feature type="chain" id="PRO_5046949132" description="SnoaL-like domain-containing protein" evidence="1">
    <location>
        <begin position="26"/>
        <end position="174"/>
    </location>
</feature>
<dbReference type="InterPro" id="IPR032710">
    <property type="entry name" value="NTF2-like_dom_sf"/>
</dbReference>
<dbReference type="SUPFAM" id="SSF54427">
    <property type="entry name" value="NTF2-like"/>
    <property type="match status" value="1"/>
</dbReference>
<evidence type="ECO:0000313" key="2">
    <source>
        <dbReference type="EMBL" id="MFC3457412.1"/>
    </source>
</evidence>
<evidence type="ECO:0000313" key="3">
    <source>
        <dbReference type="Proteomes" id="UP001595665"/>
    </source>
</evidence>
<organism evidence="2 3">
    <name type="scientific">Massilia haematophila</name>
    <dbReference type="NCBI Taxonomy" id="457923"/>
    <lineage>
        <taxon>Bacteria</taxon>
        <taxon>Pseudomonadati</taxon>
        <taxon>Pseudomonadota</taxon>
        <taxon>Betaproteobacteria</taxon>
        <taxon>Burkholderiales</taxon>
        <taxon>Oxalobacteraceae</taxon>
        <taxon>Telluria group</taxon>
        <taxon>Massilia</taxon>
    </lineage>
</organism>
<name>A0ABV7PHL7_9BURK</name>
<dbReference type="EMBL" id="JBHRVV010000001">
    <property type="protein sequence ID" value="MFC3457412.1"/>
    <property type="molecule type" value="Genomic_DNA"/>
</dbReference>